<feature type="short sequence motif" description="Gly-cisPro motif, important for rejection of L-amino acids" evidence="2">
    <location>
        <begin position="139"/>
        <end position="140"/>
    </location>
</feature>
<comment type="function">
    <text evidence="2">An aminoacyl-tRNA editing enzyme that deacylates mischarged D-aminoacyl-tRNAs. Also deacylates mischarged glycyl-tRNA(Ala), protecting cells against glycine mischarging by AlaRS. Acts via tRNA-based rather than protein-based catalysis; rejects L-amino acids rather than detecting D-amino acids in the active site. By recycling D-aminoacyl-tRNA to D-amino acids and free tRNA molecules, this enzyme counteracts the toxicity associated with the formation of D-aminoacyl-tRNA entities in vivo and helps enforce protein L-homochirality.</text>
</comment>
<keyword evidence="2" id="KW-0820">tRNA-binding</keyword>
<dbReference type="GO" id="GO:0106026">
    <property type="term" value="F:Gly-tRNA(Ala) deacylase activity"/>
    <property type="evidence" value="ECO:0007669"/>
    <property type="project" value="UniProtKB-UniRule"/>
</dbReference>
<comment type="domain">
    <text evidence="2">A Gly-cisPro motif from one monomer fits into the active site of the other monomer to allow specific chiral rejection of L-amino acids.</text>
</comment>
<comment type="similarity">
    <text evidence="1 2">Belongs to the DTD family.</text>
</comment>
<dbReference type="GO" id="GO:0019478">
    <property type="term" value="P:D-amino acid catabolic process"/>
    <property type="evidence" value="ECO:0007669"/>
    <property type="project" value="UniProtKB-UniRule"/>
</dbReference>
<evidence type="ECO:0000313" key="4">
    <source>
        <dbReference type="Proteomes" id="UP000033854"/>
    </source>
</evidence>
<dbReference type="PANTHER" id="PTHR10472:SF5">
    <property type="entry name" value="D-AMINOACYL-TRNA DEACYLASE 1"/>
    <property type="match status" value="1"/>
</dbReference>
<dbReference type="PANTHER" id="PTHR10472">
    <property type="entry name" value="D-TYROSYL-TRNA TYR DEACYLASE"/>
    <property type="match status" value="1"/>
</dbReference>
<dbReference type="InterPro" id="IPR023509">
    <property type="entry name" value="DTD-like_sf"/>
</dbReference>
<gene>
    <name evidence="2" type="primary">dtd</name>
    <name evidence="3" type="ORF">UV06_C0007G0006</name>
</gene>
<keyword evidence="2" id="KW-0694">RNA-binding</keyword>
<dbReference type="SUPFAM" id="SSF69500">
    <property type="entry name" value="DTD-like"/>
    <property type="match status" value="1"/>
</dbReference>
<name>A0A0G1B8M8_9BACT</name>
<dbReference type="GO" id="GO:0051500">
    <property type="term" value="F:D-tyrosyl-tRNA(Tyr) deacylase activity"/>
    <property type="evidence" value="ECO:0007669"/>
    <property type="project" value="TreeGrafter"/>
</dbReference>
<accession>A0A0G1B8M8</accession>
<dbReference type="HAMAP" id="MF_00518">
    <property type="entry name" value="Deacylase_Dtd"/>
    <property type="match status" value="1"/>
</dbReference>
<proteinExistence type="inferred from homology"/>
<comment type="catalytic activity">
    <reaction evidence="2">
        <text>glycyl-tRNA(Ala) + H2O = tRNA(Ala) + glycine + H(+)</text>
        <dbReference type="Rhea" id="RHEA:53744"/>
        <dbReference type="Rhea" id="RHEA-COMP:9657"/>
        <dbReference type="Rhea" id="RHEA-COMP:13640"/>
        <dbReference type="ChEBI" id="CHEBI:15377"/>
        <dbReference type="ChEBI" id="CHEBI:15378"/>
        <dbReference type="ChEBI" id="CHEBI:57305"/>
        <dbReference type="ChEBI" id="CHEBI:78442"/>
        <dbReference type="ChEBI" id="CHEBI:78522"/>
    </reaction>
</comment>
<sequence length="150" mass="16608">MIAVVQNIDSGSVSFKNDSNSQRKSQMGLIVFLGVSKTDTERDVEKVSNKLLKLRVFPDSDQKMNLDIKSVGGEILLISQFTLLGNLKGNNRPDFTNAAEKELASNLYEQFADKLTEAGVRVTKGYFGEHMKIQVDLNGPVTIILDSEKL</sequence>
<evidence type="ECO:0000256" key="1">
    <source>
        <dbReference type="ARBA" id="ARBA00009673"/>
    </source>
</evidence>
<dbReference type="NCBIfam" id="TIGR00256">
    <property type="entry name" value="D-aminoacyl-tRNA deacylase"/>
    <property type="match status" value="1"/>
</dbReference>
<keyword evidence="2" id="KW-0963">Cytoplasm</keyword>
<dbReference type="PATRIC" id="fig|1618378.3.peg.680"/>
<comment type="subunit">
    <text evidence="2">Homodimer.</text>
</comment>
<dbReference type="FunFam" id="3.50.80.10:FF:000001">
    <property type="entry name" value="D-aminoacyl-tRNA deacylase"/>
    <property type="match status" value="1"/>
</dbReference>
<dbReference type="EC" id="3.1.1.96" evidence="2"/>
<dbReference type="AlphaFoldDB" id="A0A0G1B8M8"/>
<dbReference type="Gene3D" id="3.50.80.10">
    <property type="entry name" value="D-tyrosyl-tRNA(Tyr) deacylase"/>
    <property type="match status" value="1"/>
</dbReference>
<protein>
    <recommendedName>
        <fullName evidence="2">D-aminoacyl-tRNA deacylase</fullName>
        <shortName evidence="2">DTD</shortName>
        <ecNumber evidence="2">3.1.1.96</ecNumber>
    </recommendedName>
    <alternativeName>
        <fullName evidence="2">Gly-tRNA(Ala) deacylase</fullName>
        <ecNumber evidence="2">3.1.1.-</ecNumber>
    </alternativeName>
</protein>
<dbReference type="EC" id="3.1.1.-" evidence="2"/>
<comment type="catalytic activity">
    <reaction evidence="2">
        <text>a D-aminoacyl-tRNA + H2O = a tRNA + a D-alpha-amino acid + H(+)</text>
        <dbReference type="Rhea" id="RHEA:13953"/>
        <dbReference type="Rhea" id="RHEA-COMP:10123"/>
        <dbReference type="Rhea" id="RHEA-COMP:10124"/>
        <dbReference type="ChEBI" id="CHEBI:15377"/>
        <dbReference type="ChEBI" id="CHEBI:15378"/>
        <dbReference type="ChEBI" id="CHEBI:59871"/>
        <dbReference type="ChEBI" id="CHEBI:78442"/>
        <dbReference type="ChEBI" id="CHEBI:79333"/>
        <dbReference type="EC" id="3.1.1.96"/>
    </reaction>
</comment>
<dbReference type="InterPro" id="IPR003732">
    <property type="entry name" value="Daa-tRNA_deacyls_DTD"/>
</dbReference>
<reference evidence="3 4" key="1">
    <citation type="journal article" date="2015" name="Nature">
        <title>rRNA introns, odd ribosomes, and small enigmatic genomes across a large radiation of phyla.</title>
        <authorList>
            <person name="Brown C.T."/>
            <person name="Hug L.A."/>
            <person name="Thomas B.C."/>
            <person name="Sharon I."/>
            <person name="Castelle C.J."/>
            <person name="Singh A."/>
            <person name="Wilkins M.J."/>
            <person name="Williams K.H."/>
            <person name="Banfield J.F."/>
        </authorList>
    </citation>
    <scope>NUCLEOTIDE SEQUENCE [LARGE SCALE GENOMIC DNA]</scope>
</reference>
<dbReference type="GO" id="GO:0043908">
    <property type="term" value="F:Ser(Gly)-tRNA(Ala) hydrolase activity"/>
    <property type="evidence" value="ECO:0007669"/>
    <property type="project" value="UniProtKB-UniRule"/>
</dbReference>
<dbReference type="Proteomes" id="UP000033854">
    <property type="component" value="Unassembled WGS sequence"/>
</dbReference>
<dbReference type="Pfam" id="PF02580">
    <property type="entry name" value="Tyr_Deacylase"/>
    <property type="match status" value="1"/>
</dbReference>
<dbReference type="EMBL" id="LCDA01000007">
    <property type="protein sequence ID" value="KKS42676.1"/>
    <property type="molecule type" value="Genomic_DNA"/>
</dbReference>
<comment type="subcellular location">
    <subcellularLocation>
        <location evidence="2">Cytoplasm</location>
    </subcellularLocation>
</comment>
<organism evidence="3 4">
    <name type="scientific">Candidatus Collierbacteria bacterium GW2011_GWA2_42_17</name>
    <dbReference type="NCBI Taxonomy" id="1618378"/>
    <lineage>
        <taxon>Bacteria</taxon>
        <taxon>Candidatus Collieribacteriota</taxon>
    </lineage>
</organism>
<evidence type="ECO:0000256" key="2">
    <source>
        <dbReference type="HAMAP-Rule" id="MF_00518"/>
    </source>
</evidence>
<keyword evidence="2" id="KW-0378">Hydrolase</keyword>
<evidence type="ECO:0000313" key="3">
    <source>
        <dbReference type="EMBL" id="KKS42676.1"/>
    </source>
</evidence>
<dbReference type="GO" id="GO:0000049">
    <property type="term" value="F:tRNA binding"/>
    <property type="evidence" value="ECO:0007669"/>
    <property type="project" value="UniProtKB-UniRule"/>
</dbReference>
<comment type="caution">
    <text evidence="3">The sequence shown here is derived from an EMBL/GenBank/DDBJ whole genome shotgun (WGS) entry which is preliminary data.</text>
</comment>
<dbReference type="GO" id="GO:0005737">
    <property type="term" value="C:cytoplasm"/>
    <property type="evidence" value="ECO:0007669"/>
    <property type="project" value="UniProtKB-SubCell"/>
</dbReference>